<feature type="domain" description="SDH C-terminal" evidence="4">
    <location>
        <begin position="241"/>
        <end position="262"/>
    </location>
</feature>
<dbReference type="Proteomes" id="UP000035720">
    <property type="component" value="Unassembled WGS sequence"/>
</dbReference>
<evidence type="ECO:0000313" key="6">
    <source>
        <dbReference type="Proteomes" id="UP000035720"/>
    </source>
</evidence>
<protein>
    <submittedName>
        <fullName evidence="5">Putative shikimate 5-dehydrogenase</fullName>
    </submittedName>
</protein>
<dbReference type="GO" id="GO:0009073">
    <property type="term" value="P:aromatic amino acid family biosynthetic process"/>
    <property type="evidence" value="ECO:0007669"/>
    <property type="project" value="UniProtKB-KW"/>
</dbReference>
<name>A0A077M6A4_9MICO</name>
<reference evidence="5 6" key="1">
    <citation type="journal article" date="2013" name="ISME J.">
        <title>A metabolic model for members of the genus Tetrasphaera involved in enhanced biological phosphorus removal.</title>
        <authorList>
            <person name="Kristiansen R."/>
            <person name="Nguyen H.T.T."/>
            <person name="Saunders A.M."/>
            <person name="Nielsen J.L."/>
            <person name="Wimmer R."/>
            <person name="Le V.Q."/>
            <person name="McIlroy S.J."/>
            <person name="Petrovski S."/>
            <person name="Seviour R.J."/>
            <person name="Calteau A."/>
            <person name="Nielsen K.L."/>
            <person name="Nielsen P.H."/>
        </authorList>
    </citation>
    <scope>NUCLEOTIDE SEQUENCE [LARGE SCALE GENOMIC DNA]</scope>
    <source>
        <strain evidence="5 6">Ben 74</strain>
    </source>
</reference>
<proteinExistence type="predicted"/>
<evidence type="ECO:0000259" key="4">
    <source>
        <dbReference type="Pfam" id="PF18317"/>
    </source>
</evidence>
<dbReference type="PANTHER" id="PTHR21089:SF1">
    <property type="entry name" value="BIFUNCTIONAL 3-DEHYDROQUINATE DEHYDRATASE_SHIKIMATE DEHYDROGENASE, CHLOROPLASTIC"/>
    <property type="match status" value="1"/>
</dbReference>
<dbReference type="GO" id="GO:0005829">
    <property type="term" value="C:cytosol"/>
    <property type="evidence" value="ECO:0007669"/>
    <property type="project" value="TreeGrafter"/>
</dbReference>
<dbReference type="GO" id="GO:0009423">
    <property type="term" value="P:chorismate biosynthetic process"/>
    <property type="evidence" value="ECO:0007669"/>
    <property type="project" value="TreeGrafter"/>
</dbReference>
<dbReference type="SUPFAM" id="SSF51735">
    <property type="entry name" value="NAD(P)-binding Rossmann-fold domains"/>
    <property type="match status" value="1"/>
</dbReference>
<dbReference type="GO" id="GO:0050661">
    <property type="term" value="F:NADP binding"/>
    <property type="evidence" value="ECO:0007669"/>
    <property type="project" value="TreeGrafter"/>
</dbReference>
<dbReference type="InterPro" id="IPR046346">
    <property type="entry name" value="Aminoacid_DH-like_N_sf"/>
</dbReference>
<dbReference type="Pfam" id="PF08501">
    <property type="entry name" value="Shikimate_dh_N"/>
    <property type="match status" value="1"/>
</dbReference>
<gene>
    <name evidence="5" type="ORF">BN13_220016</name>
</gene>
<dbReference type="InterPro" id="IPR013708">
    <property type="entry name" value="Shikimate_DH-bd_N"/>
</dbReference>
<evidence type="ECO:0000256" key="1">
    <source>
        <dbReference type="ARBA" id="ARBA00004871"/>
    </source>
</evidence>
<dbReference type="Pfam" id="PF18317">
    <property type="entry name" value="SDH_C"/>
    <property type="match status" value="1"/>
</dbReference>
<dbReference type="STRING" id="1193518.BN13_220016"/>
<evidence type="ECO:0000256" key="2">
    <source>
        <dbReference type="ARBA" id="ARBA00023141"/>
    </source>
</evidence>
<accession>A0A077M6A4</accession>
<dbReference type="GO" id="GO:0004764">
    <property type="term" value="F:shikimate 3-dehydrogenase (NADP+) activity"/>
    <property type="evidence" value="ECO:0007669"/>
    <property type="project" value="InterPro"/>
</dbReference>
<dbReference type="OrthoDB" id="9776868at2"/>
<keyword evidence="2" id="KW-0057">Aromatic amino acid biosynthesis</keyword>
<dbReference type="NCBIfam" id="NF001311">
    <property type="entry name" value="PRK00258.1-3"/>
    <property type="match status" value="1"/>
</dbReference>
<dbReference type="SUPFAM" id="SSF53223">
    <property type="entry name" value="Aminoacid dehydrogenase-like, N-terminal domain"/>
    <property type="match status" value="1"/>
</dbReference>
<evidence type="ECO:0000259" key="3">
    <source>
        <dbReference type="Pfam" id="PF08501"/>
    </source>
</evidence>
<dbReference type="InterPro" id="IPR036291">
    <property type="entry name" value="NAD(P)-bd_dom_sf"/>
</dbReference>
<dbReference type="AlphaFoldDB" id="A0A077M6A4"/>
<organism evidence="5 6">
    <name type="scientific">Nostocoides jenkinsii Ben 74</name>
    <dbReference type="NCBI Taxonomy" id="1193518"/>
    <lineage>
        <taxon>Bacteria</taxon>
        <taxon>Bacillati</taxon>
        <taxon>Actinomycetota</taxon>
        <taxon>Actinomycetes</taxon>
        <taxon>Micrococcales</taxon>
        <taxon>Intrasporangiaceae</taxon>
        <taxon>Nostocoides</taxon>
    </lineage>
</organism>
<evidence type="ECO:0000313" key="5">
    <source>
        <dbReference type="EMBL" id="CCI52831.1"/>
    </source>
</evidence>
<keyword evidence="2" id="KW-0028">Amino-acid biosynthesis</keyword>
<dbReference type="Gene3D" id="3.40.50.720">
    <property type="entry name" value="NAD(P)-binding Rossmann-like Domain"/>
    <property type="match status" value="1"/>
</dbReference>
<dbReference type="InterPro" id="IPR041121">
    <property type="entry name" value="SDH_C"/>
</dbReference>
<feature type="domain" description="Shikimate dehydrogenase substrate binding N-terminal" evidence="3">
    <location>
        <begin position="6"/>
        <end position="87"/>
    </location>
</feature>
<dbReference type="InterPro" id="IPR022893">
    <property type="entry name" value="Shikimate_DH_fam"/>
</dbReference>
<keyword evidence="6" id="KW-1185">Reference proteome</keyword>
<dbReference type="EMBL" id="CAJC01000131">
    <property type="protein sequence ID" value="CCI52831.1"/>
    <property type="molecule type" value="Genomic_DNA"/>
</dbReference>
<comment type="caution">
    <text evidence="5">The sequence shown here is derived from an EMBL/GenBank/DDBJ whole genome shotgun (WGS) entry which is preliminary data.</text>
</comment>
<comment type="pathway">
    <text evidence="1">Metabolic intermediate biosynthesis; chorismate biosynthesis; chorismate from D-erythrose 4-phosphate and phosphoenolpyruvate: step 4/7.</text>
</comment>
<dbReference type="PANTHER" id="PTHR21089">
    <property type="entry name" value="SHIKIMATE DEHYDROGENASE"/>
    <property type="match status" value="1"/>
</dbReference>
<dbReference type="GO" id="GO:0019632">
    <property type="term" value="P:shikimate metabolic process"/>
    <property type="evidence" value="ECO:0007669"/>
    <property type="project" value="TreeGrafter"/>
</dbReference>
<sequence>MPRALVLGSPIGHSLSPVLHRAAYASLGLTDWAYAAHDVDEAAFPAFVAGLGPQVRGLSLTMPLKEIAFTVADPVSDRARGAGAINTFVRTESGWSGDNTDIAGIVAALRGADLEVGPAPVGLVLGAGATARSALVALRELGSREITACARHTDRAWDSLEELAESLDVQLTVRPLIEWFDVSADLAVSTLPGAGGLAAAESLARSGSRLAGVRLLDVAYADWPTPLASAAAVAGAQVVSGLHMLVHQAVEQVEQMTGHRPDWRTLLAAGEDELARRVRALGQD</sequence>
<dbReference type="RefSeq" id="WP_048545073.1">
    <property type="nucleotide sequence ID" value="NZ_HF571038.1"/>
</dbReference>
<dbReference type="Gene3D" id="3.40.50.10860">
    <property type="entry name" value="Leucine Dehydrogenase, chain A, domain 1"/>
    <property type="match status" value="1"/>
</dbReference>